<evidence type="ECO:0000313" key="2">
    <source>
        <dbReference type="EMBL" id="MBB4761781.1"/>
    </source>
</evidence>
<feature type="transmembrane region" description="Helical" evidence="1">
    <location>
        <begin position="161"/>
        <end position="180"/>
    </location>
</feature>
<dbReference type="Proteomes" id="UP000578112">
    <property type="component" value="Unassembled WGS sequence"/>
</dbReference>
<sequence>MTARAVLLIAGAELRMLTRSVPAMVLAGVLPTALGALLVWAESDTGKAGDGATAALVVVTLMALTAYTAGTTALASRRQQFVLKRLRLSGARDTAIIAGVLAPAVVLTLLQAALLFTIVAVAGAPAPSRPAAPVLALAAGTVLAGVLAVGTAAFTSGPEYAQFTTVPLALAIVGGGYRVAVAPPGDVGAALLALPGASVAQLTRSGWEAVPVLPATVALVLLLVLAAPPALRLFRWQPRG</sequence>
<feature type="transmembrane region" description="Helical" evidence="1">
    <location>
        <begin position="134"/>
        <end position="154"/>
    </location>
</feature>
<keyword evidence="1" id="KW-0812">Transmembrane</keyword>
<keyword evidence="1" id="KW-1133">Transmembrane helix</keyword>
<feature type="transmembrane region" description="Helical" evidence="1">
    <location>
        <begin position="53"/>
        <end position="75"/>
    </location>
</feature>
<reference evidence="2 3" key="1">
    <citation type="submission" date="2020-08" db="EMBL/GenBank/DDBJ databases">
        <title>Sequencing the genomes of 1000 actinobacteria strains.</title>
        <authorList>
            <person name="Klenk H.-P."/>
        </authorList>
    </citation>
    <scope>NUCLEOTIDE SEQUENCE [LARGE SCALE GENOMIC DNA]</scope>
    <source>
        <strain evidence="2 3">DSM 43149</strain>
    </source>
</reference>
<feature type="transmembrane region" description="Helical" evidence="1">
    <location>
        <begin position="21"/>
        <end position="41"/>
    </location>
</feature>
<proteinExistence type="predicted"/>
<feature type="transmembrane region" description="Helical" evidence="1">
    <location>
        <begin position="96"/>
        <end position="122"/>
    </location>
</feature>
<organism evidence="2 3">
    <name type="scientific">Actinoplanes digitatis</name>
    <dbReference type="NCBI Taxonomy" id="1868"/>
    <lineage>
        <taxon>Bacteria</taxon>
        <taxon>Bacillati</taxon>
        <taxon>Actinomycetota</taxon>
        <taxon>Actinomycetes</taxon>
        <taxon>Micromonosporales</taxon>
        <taxon>Micromonosporaceae</taxon>
        <taxon>Actinoplanes</taxon>
    </lineage>
</organism>
<evidence type="ECO:0000256" key="1">
    <source>
        <dbReference type="SAM" id="Phobius"/>
    </source>
</evidence>
<keyword evidence="1" id="KW-0472">Membrane</keyword>
<dbReference type="AlphaFoldDB" id="A0A7W7MP62"/>
<comment type="caution">
    <text evidence="2">The sequence shown here is derived from an EMBL/GenBank/DDBJ whole genome shotgun (WGS) entry which is preliminary data.</text>
</comment>
<accession>A0A7W7MP62</accession>
<protein>
    <submittedName>
        <fullName evidence="2">ABC-2 type transport system permease protein</fullName>
    </submittedName>
</protein>
<gene>
    <name evidence="2" type="ORF">BJ971_002337</name>
</gene>
<keyword evidence="3" id="KW-1185">Reference proteome</keyword>
<dbReference type="EMBL" id="JACHNH010000001">
    <property type="protein sequence ID" value="MBB4761781.1"/>
    <property type="molecule type" value="Genomic_DNA"/>
</dbReference>
<dbReference type="RefSeq" id="WP_184992413.1">
    <property type="nucleotide sequence ID" value="NZ_BOMK01000001.1"/>
</dbReference>
<name>A0A7W7MP62_9ACTN</name>
<evidence type="ECO:0000313" key="3">
    <source>
        <dbReference type="Proteomes" id="UP000578112"/>
    </source>
</evidence>
<feature type="transmembrane region" description="Helical" evidence="1">
    <location>
        <begin position="212"/>
        <end position="234"/>
    </location>
</feature>